<evidence type="ECO:0000313" key="5">
    <source>
        <dbReference type="EMBL" id="ROT67452.1"/>
    </source>
</evidence>
<dbReference type="GO" id="GO:0005634">
    <property type="term" value="C:nucleus"/>
    <property type="evidence" value="ECO:0007669"/>
    <property type="project" value="TreeGrafter"/>
</dbReference>
<dbReference type="AlphaFoldDB" id="A0A3R7SML9"/>
<sequence length="403" mass="46534">MSGGISMAGIPALYHQPPAALNKTVAMKTVDTRPFEQSLSLVPPTLSRSYPTESRVLDSVRFPNIFTSATATMKTRYTPADWSQSNLNHYSDADSTRGVSERVRDDAVRLVGYTYDRTNIAQRESSQRLGERVSDITFWRSELMQELDRMLAETNRLNDSRRALEHALRDTENPLHVTKECLYFRENRQGIDLVRDQPEESLLREVDTIKDCQARMKNLLDRVNLQQLSRNRAARQDLEHDTMNKNHALTIDHTQHSLHNHSAGITYYPGIERVDNTVSVPDTWAEFSNRNIQQSQSERNSSQRLRQEVEALIAATHQDMWTAWSTSNTTLTQRLGESNDTRNKLLAHRDRVQREMNDLERHIDMLKKAILDKSAPLKVVQTRLEGRTHRPEMELCRDPPQHR</sequence>
<evidence type="ECO:0000256" key="3">
    <source>
        <dbReference type="RuleBase" id="RU367040"/>
    </source>
</evidence>
<dbReference type="GO" id="GO:0015630">
    <property type="term" value="C:microtubule cytoskeleton"/>
    <property type="evidence" value="ECO:0007669"/>
    <property type="project" value="UniProtKB-UniRule"/>
</dbReference>
<dbReference type="GO" id="GO:0060271">
    <property type="term" value="P:cilium assembly"/>
    <property type="evidence" value="ECO:0007669"/>
    <property type="project" value="UniProtKB-UniRule"/>
</dbReference>
<keyword evidence="4" id="KW-0175">Coiled coil</keyword>
<dbReference type="InterPro" id="IPR000435">
    <property type="entry name" value="Tektins"/>
</dbReference>
<dbReference type="GO" id="GO:0005930">
    <property type="term" value="C:axoneme"/>
    <property type="evidence" value="ECO:0007669"/>
    <property type="project" value="UniProtKB-SubCell"/>
</dbReference>
<dbReference type="PANTHER" id="PTHR19960:SF11">
    <property type="entry name" value="TEKTIN"/>
    <property type="match status" value="1"/>
</dbReference>
<keyword evidence="6" id="KW-1185">Reference proteome</keyword>
<comment type="caution">
    <text evidence="5">The sequence shown here is derived from an EMBL/GenBank/DDBJ whole genome shotgun (WGS) entry which is preliminary data.</text>
</comment>
<gene>
    <name evidence="5" type="ORF">C7M84_014449</name>
</gene>
<accession>A0A3R7SML9</accession>
<feature type="coiled-coil region" evidence="4">
    <location>
        <begin position="342"/>
        <end position="369"/>
    </location>
</feature>
<comment type="subcellular location">
    <subcellularLocation>
        <location evidence="3">Cytoplasm</location>
        <location evidence="3">Cytoskeleton</location>
        <location evidence="3">Cilium axoneme</location>
    </subcellularLocation>
</comment>
<keyword evidence="3" id="KW-0969">Cilium</keyword>
<name>A0A3R7SML9_PENVA</name>
<dbReference type="Pfam" id="PF03148">
    <property type="entry name" value="Tektin"/>
    <property type="match status" value="1"/>
</dbReference>
<dbReference type="EMBL" id="QCYY01002808">
    <property type="protein sequence ID" value="ROT67452.1"/>
    <property type="molecule type" value="Genomic_DNA"/>
</dbReference>
<comment type="similarity">
    <text evidence="1 3">Belongs to the tektin family.</text>
</comment>
<protein>
    <recommendedName>
        <fullName evidence="3">Tektin</fullName>
    </recommendedName>
</protein>
<reference evidence="5 6" key="2">
    <citation type="submission" date="2019-01" db="EMBL/GenBank/DDBJ databases">
        <title>The decoding of complex shrimp genome reveals the adaptation for benthos swimmer, frequently molting mechanism and breeding impact on genome.</title>
        <authorList>
            <person name="Sun Y."/>
            <person name="Gao Y."/>
            <person name="Yu Y."/>
        </authorList>
    </citation>
    <scope>NUCLEOTIDE SEQUENCE [LARGE SCALE GENOMIC DNA]</scope>
    <source>
        <tissue evidence="5">Muscle</tissue>
    </source>
</reference>
<dbReference type="OrthoDB" id="9886517at2759"/>
<proteinExistence type="inferred from homology"/>
<dbReference type="GO" id="GO:0060294">
    <property type="term" value="P:cilium movement involved in cell motility"/>
    <property type="evidence" value="ECO:0007669"/>
    <property type="project" value="UniProtKB-UniRule"/>
</dbReference>
<organism evidence="5 6">
    <name type="scientific">Penaeus vannamei</name>
    <name type="common">Whiteleg shrimp</name>
    <name type="synonym">Litopenaeus vannamei</name>
    <dbReference type="NCBI Taxonomy" id="6689"/>
    <lineage>
        <taxon>Eukaryota</taxon>
        <taxon>Metazoa</taxon>
        <taxon>Ecdysozoa</taxon>
        <taxon>Arthropoda</taxon>
        <taxon>Crustacea</taxon>
        <taxon>Multicrustacea</taxon>
        <taxon>Malacostraca</taxon>
        <taxon>Eumalacostraca</taxon>
        <taxon>Eucarida</taxon>
        <taxon>Decapoda</taxon>
        <taxon>Dendrobranchiata</taxon>
        <taxon>Penaeoidea</taxon>
        <taxon>Penaeidae</taxon>
        <taxon>Penaeus</taxon>
    </lineage>
</organism>
<evidence type="ECO:0000256" key="4">
    <source>
        <dbReference type="SAM" id="Coils"/>
    </source>
</evidence>
<dbReference type="Proteomes" id="UP000283509">
    <property type="component" value="Unassembled WGS sequence"/>
</dbReference>
<evidence type="ECO:0000256" key="1">
    <source>
        <dbReference type="ARBA" id="ARBA00007209"/>
    </source>
</evidence>
<evidence type="ECO:0000313" key="6">
    <source>
        <dbReference type="Proteomes" id="UP000283509"/>
    </source>
</evidence>
<reference evidence="5 6" key="1">
    <citation type="submission" date="2018-04" db="EMBL/GenBank/DDBJ databases">
        <authorList>
            <person name="Zhang X."/>
            <person name="Yuan J."/>
            <person name="Li F."/>
            <person name="Xiang J."/>
        </authorList>
    </citation>
    <scope>NUCLEOTIDE SEQUENCE [LARGE SCALE GENOMIC DNA]</scope>
    <source>
        <tissue evidence="5">Muscle</tissue>
    </source>
</reference>
<evidence type="ECO:0000256" key="2">
    <source>
        <dbReference type="ARBA" id="ARBA00022490"/>
    </source>
</evidence>
<keyword evidence="2" id="KW-0963">Cytoplasm</keyword>
<dbReference type="STRING" id="6689.A0A3R7SML9"/>
<keyword evidence="3" id="KW-0282">Flagellum</keyword>
<dbReference type="PANTHER" id="PTHR19960">
    <property type="entry name" value="TEKTIN"/>
    <property type="match status" value="1"/>
</dbReference>
<dbReference type="InterPro" id="IPR048256">
    <property type="entry name" value="Tektin-like"/>
</dbReference>
<keyword evidence="3" id="KW-0966">Cell projection</keyword>
<dbReference type="PRINTS" id="PR00511">
    <property type="entry name" value="TEKTIN"/>
</dbReference>